<dbReference type="AlphaFoldDB" id="A0AAD5GCQ9"/>
<organism evidence="1 2">
    <name type="scientific">Ambrosia artemisiifolia</name>
    <name type="common">Common ragweed</name>
    <dbReference type="NCBI Taxonomy" id="4212"/>
    <lineage>
        <taxon>Eukaryota</taxon>
        <taxon>Viridiplantae</taxon>
        <taxon>Streptophyta</taxon>
        <taxon>Embryophyta</taxon>
        <taxon>Tracheophyta</taxon>
        <taxon>Spermatophyta</taxon>
        <taxon>Magnoliopsida</taxon>
        <taxon>eudicotyledons</taxon>
        <taxon>Gunneridae</taxon>
        <taxon>Pentapetalae</taxon>
        <taxon>asterids</taxon>
        <taxon>campanulids</taxon>
        <taxon>Asterales</taxon>
        <taxon>Asteraceae</taxon>
        <taxon>Asteroideae</taxon>
        <taxon>Heliantheae alliance</taxon>
        <taxon>Heliantheae</taxon>
        <taxon>Ambrosia</taxon>
    </lineage>
</organism>
<evidence type="ECO:0000313" key="2">
    <source>
        <dbReference type="Proteomes" id="UP001206925"/>
    </source>
</evidence>
<sequence>MIIHILSTLPSPQSHHTFIDIARNNDSANSVVEDLVRLIGLCDGGFPYLWICHRLLCFVFRPKSKRYDVE</sequence>
<evidence type="ECO:0000313" key="1">
    <source>
        <dbReference type="EMBL" id="KAI7736674.1"/>
    </source>
</evidence>
<dbReference type="Proteomes" id="UP001206925">
    <property type="component" value="Unassembled WGS sequence"/>
</dbReference>
<proteinExistence type="predicted"/>
<comment type="caution">
    <text evidence="1">The sequence shown here is derived from an EMBL/GenBank/DDBJ whole genome shotgun (WGS) entry which is preliminary data.</text>
</comment>
<dbReference type="EMBL" id="JAMZMK010009221">
    <property type="protein sequence ID" value="KAI7736674.1"/>
    <property type="molecule type" value="Genomic_DNA"/>
</dbReference>
<keyword evidence="2" id="KW-1185">Reference proteome</keyword>
<name>A0AAD5GCQ9_AMBAR</name>
<protein>
    <submittedName>
        <fullName evidence="1">Uncharacterized protein</fullName>
    </submittedName>
</protein>
<reference evidence="1" key="1">
    <citation type="submission" date="2022-06" db="EMBL/GenBank/DDBJ databases">
        <title>Uncovering the hologenomic basis of an extraordinary plant invasion.</title>
        <authorList>
            <person name="Bieker V.C."/>
            <person name="Martin M.D."/>
            <person name="Gilbert T."/>
            <person name="Hodgins K."/>
            <person name="Battlay P."/>
            <person name="Petersen B."/>
            <person name="Wilson J."/>
        </authorList>
    </citation>
    <scope>NUCLEOTIDE SEQUENCE</scope>
    <source>
        <strain evidence="1">AA19_3_7</strain>
        <tissue evidence="1">Leaf</tissue>
    </source>
</reference>
<accession>A0AAD5GCQ9</accession>
<gene>
    <name evidence="1" type="ORF">M8C21_005887</name>
</gene>